<gene>
    <name evidence="1" type="ORF">SAMN05421647_103410</name>
</gene>
<keyword evidence="2" id="KW-1185">Reference proteome</keyword>
<dbReference type="InterPro" id="IPR007434">
    <property type="entry name" value="FemAB-like"/>
</dbReference>
<sequence>MYKVNLHPGIDAIPADLWDSLCGTDYPFLRHAFLHTLEKTASVGEGTGWQPLHALVTDNNDHPVMVIPLYIKSHSWGEYVFDWAWADAYQRNGLPYYPKLVNAIPFTPATGPRFGTSLPLATAVELLPGILDQIMQEVGASSWHCLFPQPGVIETAPSATHPRLGSQYHWFNQGYENFDDFLARFNSRKRKSVRRERRKVAEQGIQLNALTGEAIQPQHLEQFYRFYQATYLKRGRQGYLAPDFFHQLHQQMADQMLLIMAEDQGQAVAAALYFIGKDCLYGRYWGCLEHYDSLHFEACYYQGIDYCIQQGLDRFDPGAQGEHKIQRGFEPVRTWSLHRMAHPDFNRAVGEFVREEQQHMELQIEELRTWLPFKQPDT</sequence>
<dbReference type="SUPFAM" id="SSF55729">
    <property type="entry name" value="Acyl-CoA N-acyltransferases (Nat)"/>
    <property type="match status" value="1"/>
</dbReference>
<protein>
    <submittedName>
        <fullName evidence="1">Uncharacterized protein</fullName>
    </submittedName>
</protein>
<organism evidence="1 2">
    <name type="scientific">Marinobacterium stanieri</name>
    <dbReference type="NCBI Taxonomy" id="49186"/>
    <lineage>
        <taxon>Bacteria</taxon>
        <taxon>Pseudomonadati</taxon>
        <taxon>Pseudomonadota</taxon>
        <taxon>Gammaproteobacteria</taxon>
        <taxon>Oceanospirillales</taxon>
        <taxon>Oceanospirillaceae</taxon>
        <taxon>Marinobacterium</taxon>
    </lineage>
</organism>
<evidence type="ECO:0000313" key="1">
    <source>
        <dbReference type="EMBL" id="SIQ29830.1"/>
    </source>
</evidence>
<evidence type="ECO:0000313" key="2">
    <source>
        <dbReference type="Proteomes" id="UP000186895"/>
    </source>
</evidence>
<dbReference type="Gene3D" id="3.40.630.30">
    <property type="match status" value="1"/>
</dbReference>
<dbReference type="STRING" id="49186.SAMN05421647_103410"/>
<dbReference type="Pfam" id="PF04339">
    <property type="entry name" value="FemAB_like"/>
    <property type="match status" value="1"/>
</dbReference>
<dbReference type="PANTHER" id="PTHR47017:SF1">
    <property type="entry name" value="ACYL-COA"/>
    <property type="match status" value="1"/>
</dbReference>
<dbReference type="InterPro" id="IPR016181">
    <property type="entry name" value="Acyl_CoA_acyltransferase"/>
</dbReference>
<dbReference type="AlphaFoldDB" id="A0A1N6RLR3"/>
<dbReference type="PANTHER" id="PTHR47017">
    <property type="entry name" value="ACYL-COA"/>
    <property type="match status" value="1"/>
</dbReference>
<reference evidence="1 2" key="1">
    <citation type="submission" date="2017-01" db="EMBL/GenBank/DDBJ databases">
        <authorList>
            <person name="Mah S.A."/>
            <person name="Swanson W.J."/>
            <person name="Moy G.W."/>
            <person name="Vacquier V.D."/>
        </authorList>
    </citation>
    <scope>NUCLEOTIDE SEQUENCE [LARGE SCALE GENOMIC DNA]</scope>
    <source>
        <strain evidence="1 2">DSM 7027</strain>
    </source>
</reference>
<dbReference type="eggNOG" id="COG3146">
    <property type="taxonomic scope" value="Bacteria"/>
</dbReference>
<accession>A0A1N6RLR3</accession>
<dbReference type="Proteomes" id="UP000186895">
    <property type="component" value="Unassembled WGS sequence"/>
</dbReference>
<dbReference type="RefSeq" id="WP_076462539.1">
    <property type="nucleotide sequence ID" value="NZ_FTMN01000003.1"/>
</dbReference>
<dbReference type="EMBL" id="FTMN01000003">
    <property type="protein sequence ID" value="SIQ29830.1"/>
    <property type="molecule type" value="Genomic_DNA"/>
</dbReference>
<name>A0A1N6RLR3_9GAMM</name>
<proteinExistence type="predicted"/>